<dbReference type="GO" id="GO:0032259">
    <property type="term" value="P:methylation"/>
    <property type="evidence" value="ECO:0007669"/>
    <property type="project" value="UniProtKB-KW"/>
</dbReference>
<keyword evidence="2" id="KW-1185">Reference proteome</keyword>
<dbReference type="GO" id="GO:0008168">
    <property type="term" value="F:methyltransferase activity"/>
    <property type="evidence" value="ECO:0007669"/>
    <property type="project" value="UniProtKB-KW"/>
</dbReference>
<dbReference type="Proteomes" id="UP000326678">
    <property type="component" value="Chromosome Gxm1"/>
</dbReference>
<evidence type="ECO:0000313" key="1">
    <source>
        <dbReference type="EMBL" id="QFS44377.1"/>
    </source>
</evidence>
<protein>
    <submittedName>
        <fullName evidence="1">SAM-dependent DNA methyltransferase</fullName>
    </submittedName>
</protein>
<gene>
    <name evidence="1" type="ORF">GXM_01850</name>
</gene>
<evidence type="ECO:0000313" key="2">
    <source>
        <dbReference type="Proteomes" id="UP000326678"/>
    </source>
</evidence>
<dbReference type="AlphaFoldDB" id="A0A5P8VVK3"/>
<reference evidence="1 2" key="1">
    <citation type="submission" date="2019-10" db="EMBL/GenBank/DDBJ databases">
        <title>Genomic and transcriptomic insights into the perfect genentic adaptation of a filamentous nitrogen-fixing cyanobacterium to rice fields.</title>
        <authorList>
            <person name="Chen Z."/>
        </authorList>
    </citation>
    <scope>NUCLEOTIDE SEQUENCE [LARGE SCALE GENOMIC DNA]</scope>
    <source>
        <strain evidence="1">CCNUC1</strain>
    </source>
</reference>
<keyword evidence="1" id="KW-0808">Transferase</keyword>
<sequence>MISHSVSHPYIYPKLFFEKSNNGAFVAGIPKVEVEAKSSLSAAHGFDATRIFVERN</sequence>
<proteinExistence type="predicted"/>
<dbReference type="EMBL" id="CP045226">
    <property type="protein sequence ID" value="QFS44377.1"/>
    <property type="molecule type" value="Genomic_DNA"/>
</dbReference>
<organism evidence="1 2">
    <name type="scientific">Nostoc sphaeroides CCNUC1</name>
    <dbReference type="NCBI Taxonomy" id="2653204"/>
    <lineage>
        <taxon>Bacteria</taxon>
        <taxon>Bacillati</taxon>
        <taxon>Cyanobacteriota</taxon>
        <taxon>Cyanophyceae</taxon>
        <taxon>Nostocales</taxon>
        <taxon>Nostocaceae</taxon>
        <taxon>Nostoc</taxon>
    </lineage>
</organism>
<name>A0A5P8VVK3_9NOSO</name>
<dbReference type="KEGG" id="nsh:GXM_01850"/>
<accession>A0A5P8VVK3</accession>
<keyword evidence="1" id="KW-0489">Methyltransferase</keyword>